<dbReference type="SUPFAM" id="SSF56322">
    <property type="entry name" value="ADC synthase"/>
    <property type="match status" value="1"/>
</dbReference>
<reference evidence="2" key="2">
    <citation type="submission" date="2023-01" db="EMBL/GenBank/DDBJ databases">
        <authorList>
            <person name="Sun Q."/>
            <person name="Evtushenko L."/>
        </authorList>
    </citation>
    <scope>NUCLEOTIDE SEQUENCE</scope>
    <source>
        <strain evidence="2">VKM Ac-1321</strain>
    </source>
</reference>
<dbReference type="AlphaFoldDB" id="A0A9W6NPV7"/>
<reference evidence="2" key="1">
    <citation type="journal article" date="2014" name="Int. J. Syst. Evol. Microbiol.">
        <title>Complete genome sequence of Corynebacterium casei LMG S-19264T (=DSM 44701T), isolated from a smear-ripened cheese.</title>
        <authorList>
            <consortium name="US DOE Joint Genome Institute (JGI-PGF)"/>
            <person name="Walter F."/>
            <person name="Albersmeier A."/>
            <person name="Kalinowski J."/>
            <person name="Ruckert C."/>
        </authorList>
    </citation>
    <scope>NUCLEOTIDE SEQUENCE</scope>
    <source>
        <strain evidence="2">VKM Ac-1321</strain>
    </source>
</reference>
<protein>
    <recommendedName>
        <fullName evidence="1">Chorismate-utilising enzyme C-terminal domain-containing protein</fullName>
    </recommendedName>
</protein>
<dbReference type="PRINTS" id="PR00095">
    <property type="entry name" value="ANTSNTHASEI"/>
</dbReference>
<organism evidence="2 3">
    <name type="scientific">Dactylosporangium matsuzakiense</name>
    <dbReference type="NCBI Taxonomy" id="53360"/>
    <lineage>
        <taxon>Bacteria</taxon>
        <taxon>Bacillati</taxon>
        <taxon>Actinomycetota</taxon>
        <taxon>Actinomycetes</taxon>
        <taxon>Micromonosporales</taxon>
        <taxon>Micromonosporaceae</taxon>
        <taxon>Dactylosporangium</taxon>
    </lineage>
</organism>
<evidence type="ECO:0000313" key="2">
    <source>
        <dbReference type="EMBL" id="GLL04904.1"/>
    </source>
</evidence>
<accession>A0A9W6NPV7</accession>
<dbReference type="GO" id="GO:0000162">
    <property type="term" value="P:L-tryptophan biosynthetic process"/>
    <property type="evidence" value="ECO:0007669"/>
    <property type="project" value="TreeGrafter"/>
</dbReference>
<dbReference type="Gene3D" id="3.60.120.10">
    <property type="entry name" value="Anthranilate synthase"/>
    <property type="match status" value="1"/>
</dbReference>
<proteinExistence type="predicted"/>
<comment type="caution">
    <text evidence="2">The sequence shown here is derived from an EMBL/GenBank/DDBJ whole genome shotgun (WGS) entry which is preliminary data.</text>
</comment>
<name>A0A9W6NPV7_9ACTN</name>
<dbReference type="PANTHER" id="PTHR11236">
    <property type="entry name" value="AMINOBENZOATE/ANTHRANILATE SYNTHASE"/>
    <property type="match status" value="1"/>
</dbReference>
<dbReference type="Pfam" id="PF00425">
    <property type="entry name" value="Chorismate_bind"/>
    <property type="match status" value="1"/>
</dbReference>
<gene>
    <name evidence="2" type="ORF">GCM10017581_066510</name>
</gene>
<dbReference type="InterPro" id="IPR015890">
    <property type="entry name" value="Chorismate_C"/>
</dbReference>
<dbReference type="InterPro" id="IPR019999">
    <property type="entry name" value="Anth_synth_I-like"/>
</dbReference>
<feature type="domain" description="Chorismate-utilising enzyme C-terminal" evidence="1">
    <location>
        <begin position="11"/>
        <end position="276"/>
    </location>
</feature>
<evidence type="ECO:0000259" key="1">
    <source>
        <dbReference type="Pfam" id="PF00425"/>
    </source>
</evidence>
<dbReference type="Proteomes" id="UP001143480">
    <property type="component" value="Unassembled WGS sequence"/>
</dbReference>
<evidence type="ECO:0000313" key="3">
    <source>
        <dbReference type="Proteomes" id="UP001143480"/>
    </source>
</evidence>
<keyword evidence="3" id="KW-1185">Reference proteome</keyword>
<dbReference type="PANTHER" id="PTHR11236:SF9">
    <property type="entry name" value="ANTHRANILATE SYNTHASE COMPONENT 1"/>
    <property type="match status" value="1"/>
</dbReference>
<sequence>MGPWIGSWTEAEHAAAVEAVRAAIARGDVYVVNLVGHASAPIFSTHAASGRPALAVDAGDLAAALARVAALPGARYGGVLRGNDWWVATASPETLISVAAGRAVTRPIKGTRPATPAGRAELLSSAKERAEHVMIVDLERNDLGRVAAVGTVRVDELFALRRWSGLWQAESTVSARLAPGVGLAELLTAVWPGGSVTGAPKRAAIAVATALEPVGRGPSMGACGWIGHDRAGRIEIDLGLTIRTVAVTAGRAHLWAGGGIVWDSDPAAEVAEAAAKMAPIKRALHPG</sequence>
<dbReference type="InterPro" id="IPR005801">
    <property type="entry name" value="ADC_synthase"/>
</dbReference>
<dbReference type="EMBL" id="BSFP01000051">
    <property type="protein sequence ID" value="GLL04904.1"/>
    <property type="molecule type" value="Genomic_DNA"/>
</dbReference>